<dbReference type="Proteomes" id="UP000298030">
    <property type="component" value="Unassembled WGS sequence"/>
</dbReference>
<keyword evidence="2" id="KW-1185">Reference proteome</keyword>
<organism evidence="1 2">
    <name type="scientific">Coprinellus micaceus</name>
    <name type="common">Glistening ink-cap mushroom</name>
    <name type="synonym">Coprinus micaceus</name>
    <dbReference type="NCBI Taxonomy" id="71717"/>
    <lineage>
        <taxon>Eukaryota</taxon>
        <taxon>Fungi</taxon>
        <taxon>Dikarya</taxon>
        <taxon>Basidiomycota</taxon>
        <taxon>Agaricomycotina</taxon>
        <taxon>Agaricomycetes</taxon>
        <taxon>Agaricomycetidae</taxon>
        <taxon>Agaricales</taxon>
        <taxon>Agaricineae</taxon>
        <taxon>Psathyrellaceae</taxon>
        <taxon>Coprinellus</taxon>
    </lineage>
</organism>
<protein>
    <submittedName>
        <fullName evidence="1">Uncharacterized protein</fullName>
    </submittedName>
</protein>
<gene>
    <name evidence="1" type="ORF">FA13DRAFT_961210</name>
</gene>
<reference evidence="1 2" key="1">
    <citation type="journal article" date="2019" name="Nat. Ecol. Evol.">
        <title>Megaphylogeny resolves global patterns of mushroom evolution.</title>
        <authorList>
            <person name="Varga T."/>
            <person name="Krizsan K."/>
            <person name="Foldi C."/>
            <person name="Dima B."/>
            <person name="Sanchez-Garcia M."/>
            <person name="Sanchez-Ramirez S."/>
            <person name="Szollosi G.J."/>
            <person name="Szarkandi J.G."/>
            <person name="Papp V."/>
            <person name="Albert L."/>
            <person name="Andreopoulos W."/>
            <person name="Angelini C."/>
            <person name="Antonin V."/>
            <person name="Barry K.W."/>
            <person name="Bougher N.L."/>
            <person name="Buchanan P."/>
            <person name="Buyck B."/>
            <person name="Bense V."/>
            <person name="Catcheside P."/>
            <person name="Chovatia M."/>
            <person name="Cooper J."/>
            <person name="Damon W."/>
            <person name="Desjardin D."/>
            <person name="Finy P."/>
            <person name="Geml J."/>
            <person name="Haridas S."/>
            <person name="Hughes K."/>
            <person name="Justo A."/>
            <person name="Karasinski D."/>
            <person name="Kautmanova I."/>
            <person name="Kiss B."/>
            <person name="Kocsube S."/>
            <person name="Kotiranta H."/>
            <person name="LaButti K.M."/>
            <person name="Lechner B.E."/>
            <person name="Liimatainen K."/>
            <person name="Lipzen A."/>
            <person name="Lukacs Z."/>
            <person name="Mihaltcheva S."/>
            <person name="Morgado L.N."/>
            <person name="Niskanen T."/>
            <person name="Noordeloos M.E."/>
            <person name="Ohm R.A."/>
            <person name="Ortiz-Santana B."/>
            <person name="Ovrebo C."/>
            <person name="Racz N."/>
            <person name="Riley R."/>
            <person name="Savchenko A."/>
            <person name="Shiryaev A."/>
            <person name="Soop K."/>
            <person name="Spirin V."/>
            <person name="Szebenyi C."/>
            <person name="Tomsovsky M."/>
            <person name="Tulloss R.E."/>
            <person name="Uehling J."/>
            <person name="Grigoriev I.V."/>
            <person name="Vagvolgyi C."/>
            <person name="Papp T."/>
            <person name="Martin F.M."/>
            <person name="Miettinen O."/>
            <person name="Hibbett D.S."/>
            <person name="Nagy L.G."/>
        </authorList>
    </citation>
    <scope>NUCLEOTIDE SEQUENCE [LARGE SCALE GENOMIC DNA]</scope>
    <source>
        <strain evidence="1 2">FP101781</strain>
    </source>
</reference>
<sequence length="265" mass="29150">MTLVNGPNVLLVDSTGFILWNYVDSRANCWRSPLPPGGADLRGTFVNESYVVSIVGDGVEAWDISQLDMRPDSELDASIAAPIEPHLFLNAPWWPVPEGTRAFPTKLGIAPATATNSGSGSFLFDVVVVYVWSETPQPTHVFRYELYLAKNRTAIEGVLTLRGAGHHLGEDFSVLVWPLASICEAPEKVTSDMRYYLYHLVDPCLPESSSTPVIDVSSKTPLLLTVLDPGHPVAFCPLAGRLIYLHITGNGPWELRKWICVDYIS</sequence>
<accession>A0A4Y7SZV2</accession>
<name>A0A4Y7SZV2_COPMI</name>
<dbReference type="EMBL" id="QPFP01000042">
    <property type="protein sequence ID" value="TEB27174.1"/>
    <property type="molecule type" value="Genomic_DNA"/>
</dbReference>
<dbReference type="AlphaFoldDB" id="A0A4Y7SZV2"/>
<proteinExistence type="predicted"/>
<comment type="caution">
    <text evidence="1">The sequence shown here is derived from an EMBL/GenBank/DDBJ whole genome shotgun (WGS) entry which is preliminary data.</text>
</comment>
<evidence type="ECO:0000313" key="2">
    <source>
        <dbReference type="Proteomes" id="UP000298030"/>
    </source>
</evidence>
<evidence type="ECO:0000313" key="1">
    <source>
        <dbReference type="EMBL" id="TEB27174.1"/>
    </source>
</evidence>